<keyword evidence="2" id="KW-1185">Reference proteome</keyword>
<dbReference type="PANTHER" id="PTHR38790">
    <property type="entry name" value="2EXR DOMAIN-CONTAINING PROTEIN-RELATED"/>
    <property type="match status" value="1"/>
</dbReference>
<protein>
    <submittedName>
        <fullName evidence="1">Uncharacterized protein</fullName>
    </submittedName>
</protein>
<dbReference type="AlphaFoldDB" id="A0AA38RNA0"/>
<accession>A0AA38RNA0</accession>
<evidence type="ECO:0000313" key="2">
    <source>
        <dbReference type="Proteomes" id="UP001174694"/>
    </source>
</evidence>
<organism evidence="1 2">
    <name type="scientific">Pleurostoma richardsiae</name>
    <dbReference type="NCBI Taxonomy" id="41990"/>
    <lineage>
        <taxon>Eukaryota</taxon>
        <taxon>Fungi</taxon>
        <taxon>Dikarya</taxon>
        <taxon>Ascomycota</taxon>
        <taxon>Pezizomycotina</taxon>
        <taxon>Sordariomycetes</taxon>
        <taxon>Sordariomycetidae</taxon>
        <taxon>Calosphaeriales</taxon>
        <taxon>Pleurostomataceae</taxon>
        <taxon>Pleurostoma</taxon>
    </lineage>
</organism>
<dbReference type="EMBL" id="JANBVO010000005">
    <property type="protein sequence ID" value="KAJ9151872.1"/>
    <property type="molecule type" value="Genomic_DNA"/>
</dbReference>
<sequence>MDYLVNNVVPWGPELLSEKAIGVHVDVTQLALDSPGDDMPLSQEPRIEPVAEEAAAPIIREQKEKSRLSFFDLPLEIRLQIYNWVHMASPVRQAPLAPWYPTPTHSAYFLQAVMPGLEVGASTGPPSTPHVVRKTGASAADRDLPGHPRLLSPFRPMSRVPTAFLRTCRRLYEEARAVPFHENEFVFVNWFSSGLSTGRAFTRGLRPWQRESIRYVRMEVQGIDLTGDRAQDWKETCEFWAEGLRGLRLKIAVDGRVFIPHFGVGYLEDRGQLDPRVLVEETHGWIDDGLKRLRNLTHLEVELADSQWTSEQKVDWARRLSEMVNEGRRAGAEVSVLCVERAVKAPQWECKDLDDASG</sequence>
<dbReference type="PANTHER" id="PTHR38790:SF4">
    <property type="entry name" value="2EXR DOMAIN-CONTAINING PROTEIN"/>
    <property type="match status" value="1"/>
</dbReference>
<name>A0AA38RNA0_9PEZI</name>
<dbReference type="Proteomes" id="UP001174694">
    <property type="component" value="Unassembled WGS sequence"/>
</dbReference>
<proteinExistence type="predicted"/>
<gene>
    <name evidence="1" type="ORF">NKR23_g2649</name>
</gene>
<evidence type="ECO:0000313" key="1">
    <source>
        <dbReference type="EMBL" id="KAJ9151872.1"/>
    </source>
</evidence>
<comment type="caution">
    <text evidence="1">The sequence shown here is derived from an EMBL/GenBank/DDBJ whole genome shotgun (WGS) entry which is preliminary data.</text>
</comment>
<reference evidence="1" key="1">
    <citation type="submission" date="2022-07" db="EMBL/GenBank/DDBJ databases">
        <title>Fungi with potential for degradation of polypropylene.</title>
        <authorList>
            <person name="Gostincar C."/>
        </authorList>
    </citation>
    <scope>NUCLEOTIDE SEQUENCE</scope>
    <source>
        <strain evidence="1">EXF-13308</strain>
    </source>
</reference>